<keyword evidence="3" id="KW-1185">Reference proteome</keyword>
<feature type="region of interest" description="Disordered" evidence="1">
    <location>
        <begin position="1"/>
        <end position="29"/>
    </location>
</feature>
<dbReference type="Proteomes" id="UP001235744">
    <property type="component" value="Chromosome"/>
</dbReference>
<dbReference type="RefSeq" id="WP_306068854.1">
    <property type="nucleotide sequence ID" value="NZ_CP120988.1"/>
</dbReference>
<sequence>MHDMATEQAFGARGPHRGGDKARSAPPSATEAIPLTWGTLGLETMASLLVVSMDRLSSRCYAARCQWPRLHPLNDRAVTAVPHHPLIMLESTRQLATAVELGRPAAGRATLEAVSVNLGLRLRARPLERGSATDVAVRVSVSDLVTDAGSLVAHRVTAEYLHAGEPFGSCTIRLVRSADTAAPRDEPAEPGLLHPSAAAVGAAAESDVMLARASRGHLVIAPRDPGHPVLLAGRPEHLPLAAVLEAGRQAVLLSSGMTASAVVGLEVDVRTRVPLRGARIETKAEAGGSRFLVTVAGRLAATGTVMLWGP</sequence>
<evidence type="ECO:0000313" key="3">
    <source>
        <dbReference type="Proteomes" id="UP001235744"/>
    </source>
</evidence>
<gene>
    <name evidence="2" type="ORF">P8A19_38730</name>
</gene>
<proteinExistence type="predicted"/>
<reference evidence="2 3" key="1">
    <citation type="submission" date="2023-03" db="EMBL/GenBank/DDBJ databases">
        <title>Isolation and description of six Streptomyces strains from soil environments, able to metabolize different microbial glucans.</title>
        <authorList>
            <person name="Widen T."/>
            <person name="Larsbrink J."/>
        </authorList>
    </citation>
    <scope>NUCLEOTIDE SEQUENCE [LARGE SCALE GENOMIC DNA]</scope>
    <source>
        <strain evidence="2 3">Alt2</strain>
    </source>
</reference>
<evidence type="ECO:0008006" key="4">
    <source>
        <dbReference type="Google" id="ProtNLM"/>
    </source>
</evidence>
<accession>A0ABY9J2U9</accession>
<organism evidence="2 3">
    <name type="scientific">Streptomyces poriferorum</name>
    <dbReference type="NCBI Taxonomy" id="2798799"/>
    <lineage>
        <taxon>Bacteria</taxon>
        <taxon>Bacillati</taxon>
        <taxon>Actinomycetota</taxon>
        <taxon>Actinomycetes</taxon>
        <taxon>Kitasatosporales</taxon>
        <taxon>Streptomycetaceae</taxon>
        <taxon>Streptomyces</taxon>
    </lineage>
</organism>
<protein>
    <recommendedName>
        <fullName evidence="4">A-factor biosynthesis hotdog domain-containing protein</fullName>
    </recommendedName>
</protein>
<name>A0ABY9J2U9_9ACTN</name>
<evidence type="ECO:0000313" key="2">
    <source>
        <dbReference type="EMBL" id="WLQ61001.1"/>
    </source>
</evidence>
<evidence type="ECO:0000256" key="1">
    <source>
        <dbReference type="SAM" id="MobiDB-lite"/>
    </source>
</evidence>
<dbReference type="EMBL" id="CP120988">
    <property type="protein sequence ID" value="WLQ61001.1"/>
    <property type="molecule type" value="Genomic_DNA"/>
</dbReference>